<name>Q7T839_9VIRU</name>
<sequence length="494" mass="53771">MRGAAVCVLLCIGTVVSNSRATENGEYGDGMTVKEEVGKRVIVLQGSKNDVTIAEQTNEDGSRSMIYEKETRGKLGDTRTTESRKDEGGMTVKDEPGKRLIITRGGKYKYEESITDKNYDDGLRSTIFKRETRRKLENKTNLIVVTEEVFKNEIYPKGFKVIRTVVTGSVDDKDPRKNALLSDQSETYPDFESWRPMFPRPIVLSKKTNNQQENVPQPTGEILATPPPQHDPESGRNHQGSSIVNERPPFGTHNGEKVSAQTVGGRTGGYPPQYGPGLGHNPQDPSEVNERPPLAAHNGEKVSAQTVGGMARGYPSQYGPGSGYNPQDPSIVNQYPTVAAQNGGKVSAQTFNGMAGAYPSQYEPRSGHNFQDPAIVNERPPFAADYSKRVSPQTVDGRTGAYPTQYGPGSGNYFQEPSVVNEHPPSTAHNSERLSAQTVGKRTGGYPPQYGPGLGHNPQDPSVVNERPPSTADYGQVYVGPVFRQSPPFSGTLN</sequence>
<accession>Q7T839</accession>
<protein>
    <submittedName>
        <fullName evidence="2">p494</fullName>
    </submittedName>
</protein>
<reference evidence="2" key="1">
    <citation type="submission" date="2001-08" db="EMBL/GenBank/DDBJ databases">
        <authorList>
            <person name="Chen Y."/>
            <person name="Gundersen-Rindal D.E."/>
        </authorList>
    </citation>
    <scope>NUCLEOTIDE SEQUENCE</scope>
</reference>
<feature type="region of interest" description="Disordered" evidence="1">
    <location>
        <begin position="388"/>
        <end position="494"/>
    </location>
</feature>
<reference evidence="2" key="2">
    <citation type="journal article" date="2003" name="J. Gen. Virol.">
        <title>Morphological and genomic characterization of the polydnavirus associated with the parasitoid wasp Glyptapanteles indiensis (Hymenoptera: Braconidae).</title>
        <authorList>
            <person name="Chen Y.P."/>
            <person name="Gundersen-Rindal D.E."/>
        </authorList>
    </citation>
    <scope>NUCLEOTIDE SEQUENCE</scope>
</reference>
<dbReference type="GeneID" id="41332170"/>
<feature type="region of interest" description="Disordered" evidence="1">
    <location>
        <begin position="205"/>
        <end position="294"/>
    </location>
</feature>
<dbReference type="RefSeq" id="YP_009665932.1">
    <property type="nucleotide sequence ID" value="NC_043353.1"/>
</dbReference>
<evidence type="ECO:0000256" key="1">
    <source>
        <dbReference type="SAM" id="MobiDB-lite"/>
    </source>
</evidence>
<feature type="compositionally biased region" description="Polar residues" evidence="1">
    <location>
        <begin position="427"/>
        <end position="440"/>
    </location>
</feature>
<feature type="region of interest" description="Disordered" evidence="1">
    <location>
        <begin position="72"/>
        <end position="91"/>
    </location>
</feature>
<feature type="compositionally biased region" description="Polar residues" evidence="1">
    <location>
        <begin position="206"/>
        <end position="217"/>
    </location>
</feature>
<organism evidence="2">
    <name type="scientific">Bracoviriform indiense</name>
    <dbReference type="NCBI Taxonomy" id="116759"/>
    <lineage>
        <taxon>Viruses</taxon>
        <taxon>Viruses incertae sedis</taxon>
        <taxon>Polydnaviriformidae</taxon>
        <taxon>Bracoviriform</taxon>
    </lineage>
</organism>
<evidence type="ECO:0000313" key="2">
    <source>
        <dbReference type="EMBL" id="AAP87442.1"/>
    </source>
</evidence>
<proteinExistence type="predicted"/>
<dbReference type="KEGG" id="vg:41332170"/>
<dbReference type="EMBL" id="AF414846">
    <property type="protein sequence ID" value="AAP87442.1"/>
    <property type="molecule type" value="Genomic_DNA"/>
</dbReference>